<name>A0A521F527_9SPHI</name>
<evidence type="ECO:0000313" key="1">
    <source>
        <dbReference type="EMBL" id="SMO91254.1"/>
    </source>
</evidence>
<dbReference type="InterPro" id="IPR046233">
    <property type="entry name" value="DUF6266"/>
</dbReference>
<organism evidence="1 2">
    <name type="scientific">Pedobacter westerhofensis</name>
    <dbReference type="NCBI Taxonomy" id="425512"/>
    <lineage>
        <taxon>Bacteria</taxon>
        <taxon>Pseudomonadati</taxon>
        <taxon>Bacteroidota</taxon>
        <taxon>Sphingobacteriia</taxon>
        <taxon>Sphingobacteriales</taxon>
        <taxon>Sphingobacteriaceae</taxon>
        <taxon>Pedobacter</taxon>
    </lineage>
</organism>
<keyword evidence="2" id="KW-1185">Reference proteome</keyword>
<accession>A0A521F527</accession>
<dbReference type="EMBL" id="FXTN01000010">
    <property type="protein sequence ID" value="SMO91254.1"/>
    <property type="molecule type" value="Genomic_DNA"/>
</dbReference>
<protein>
    <submittedName>
        <fullName evidence="1">Uncharacterized protein</fullName>
    </submittedName>
</protein>
<dbReference type="AlphaFoldDB" id="A0A521F527"/>
<proteinExistence type="predicted"/>
<sequence length="212" mass="24206">MIGNFRGRIDNVILTEWRGISVLKKEASKLKKKKLSDEQITNTNVFGTVSNFLRSAKRAFRIGYQVPRKAGFTPWNAIVSDHLKNAITIHKGQAVFDLSKVQLSKPIHKTQQVWNPVISAESGYKVTLRWELTPEPEKCTRMDDKVILACYDGNTGRFSTYYTGVSRSALSYTVDFLDWHAGHDMYWYVFMVSDNGKLVSETEYLGMVTVRP</sequence>
<dbReference type="Proteomes" id="UP000320300">
    <property type="component" value="Unassembled WGS sequence"/>
</dbReference>
<gene>
    <name evidence="1" type="ORF">SAMN06265348_110161</name>
</gene>
<dbReference type="Pfam" id="PF19781">
    <property type="entry name" value="DUF6266"/>
    <property type="match status" value="1"/>
</dbReference>
<evidence type="ECO:0000313" key="2">
    <source>
        <dbReference type="Proteomes" id="UP000320300"/>
    </source>
</evidence>
<reference evidence="1 2" key="1">
    <citation type="submission" date="2017-05" db="EMBL/GenBank/DDBJ databases">
        <authorList>
            <person name="Varghese N."/>
            <person name="Submissions S."/>
        </authorList>
    </citation>
    <scope>NUCLEOTIDE SEQUENCE [LARGE SCALE GENOMIC DNA]</scope>
    <source>
        <strain evidence="1 2">DSM 19036</strain>
    </source>
</reference>